<feature type="domain" description="DUF2786" evidence="1">
    <location>
        <begin position="6"/>
        <end position="43"/>
    </location>
</feature>
<dbReference type="RefSeq" id="WP_138189942.1">
    <property type="nucleotide sequence ID" value="NZ_VBWP01000001.1"/>
</dbReference>
<dbReference type="InterPro" id="IPR055592">
    <property type="entry name" value="DUF7168"/>
</dbReference>
<name>A0A5R8QH36_9FIRM</name>
<evidence type="ECO:0000313" key="4">
    <source>
        <dbReference type="Proteomes" id="UP000306912"/>
    </source>
</evidence>
<dbReference type="InterPro" id="IPR024498">
    <property type="entry name" value="DUF2786"/>
</dbReference>
<dbReference type="AlphaFoldDB" id="A0A5R8QH36"/>
<sequence>MEQRKKLVEKVKKILVKARDNPNAYEAESAMLMAQRLQLEYNIRETELEERPLEIITGHANSQIRRQHPSWMWQLAHVIANNFRCYVYQNDQQRFFGGNPDKTYSFFGIDDDAAVACEVFELAIHTANLKWQEFRLENRRAIARRKYPKRARIEFLTGFVHGVQIRFSHQVQEYGLVLVKNELVEQQYTLMQQEFSPVNTKSRVQIRSTNAYGQGRADGREFMTLD</sequence>
<dbReference type="InParanoid" id="A0A5R8QH36"/>
<evidence type="ECO:0000259" key="1">
    <source>
        <dbReference type="Pfam" id="PF10979"/>
    </source>
</evidence>
<keyword evidence="4" id="KW-1185">Reference proteome</keyword>
<feature type="domain" description="DUF7168" evidence="2">
    <location>
        <begin position="60"/>
        <end position="193"/>
    </location>
</feature>
<dbReference type="Proteomes" id="UP000306912">
    <property type="component" value="Unassembled WGS sequence"/>
</dbReference>
<reference evidence="3 4" key="1">
    <citation type="submission" date="2019-05" db="EMBL/GenBank/DDBJ databases">
        <title>Culicoidintestinum kansasii gen. nov., sp. nov. from the gastrointestinal tract of the biting midge, Culicoides sonorensis.</title>
        <authorList>
            <person name="Neupane S."/>
            <person name="Ghosh A."/>
            <person name="Gunther S."/>
            <person name="Martin K."/>
            <person name="Zurek L."/>
        </authorList>
    </citation>
    <scope>NUCLEOTIDE SEQUENCE [LARGE SCALE GENOMIC DNA]</scope>
    <source>
        <strain evidence="3 4">CS-1</strain>
    </source>
</reference>
<dbReference type="Pfam" id="PF10979">
    <property type="entry name" value="DUF2786"/>
    <property type="match status" value="1"/>
</dbReference>
<accession>A0A5R8QH36</accession>
<dbReference type="OrthoDB" id="1808266at2"/>
<gene>
    <name evidence="3" type="ORF">FEZ08_01575</name>
</gene>
<evidence type="ECO:0000313" key="3">
    <source>
        <dbReference type="EMBL" id="TLG77335.1"/>
    </source>
</evidence>
<comment type="caution">
    <text evidence="3">The sequence shown here is derived from an EMBL/GenBank/DDBJ whole genome shotgun (WGS) entry which is preliminary data.</text>
</comment>
<dbReference type="EMBL" id="VBWP01000001">
    <property type="protein sequence ID" value="TLG77335.1"/>
    <property type="molecule type" value="Genomic_DNA"/>
</dbReference>
<proteinExistence type="predicted"/>
<protein>
    <submittedName>
        <fullName evidence="3">DUF2786 domain-containing protein</fullName>
    </submittedName>
</protein>
<dbReference type="Pfam" id="PF23771">
    <property type="entry name" value="DUF7168"/>
    <property type="match status" value="1"/>
</dbReference>
<evidence type="ECO:0000259" key="2">
    <source>
        <dbReference type="Pfam" id="PF23771"/>
    </source>
</evidence>
<organism evidence="3 4">
    <name type="scientific">Culicoidibacter larvae</name>
    <dbReference type="NCBI Taxonomy" id="2579976"/>
    <lineage>
        <taxon>Bacteria</taxon>
        <taxon>Bacillati</taxon>
        <taxon>Bacillota</taxon>
        <taxon>Culicoidibacteria</taxon>
        <taxon>Culicoidibacterales</taxon>
        <taxon>Culicoidibacteraceae</taxon>
        <taxon>Culicoidibacter</taxon>
    </lineage>
</organism>